<dbReference type="PROSITE" id="PS51462">
    <property type="entry name" value="NUDIX"/>
    <property type="match status" value="1"/>
</dbReference>
<dbReference type="Pfam" id="PF00293">
    <property type="entry name" value="NUDIX"/>
    <property type="match status" value="1"/>
</dbReference>
<accession>A0A6J4J4P4</accession>
<dbReference type="PANTHER" id="PTHR43046">
    <property type="entry name" value="GDP-MANNOSE MANNOSYL HYDROLASE"/>
    <property type="match status" value="1"/>
</dbReference>
<evidence type="ECO:0000256" key="1">
    <source>
        <dbReference type="ARBA" id="ARBA00001946"/>
    </source>
</evidence>
<feature type="domain" description="Nudix hydrolase" evidence="3">
    <location>
        <begin position="30"/>
        <end position="164"/>
    </location>
</feature>
<name>A0A6J4J4P4_9CHLR</name>
<dbReference type="InterPro" id="IPR015797">
    <property type="entry name" value="NUDIX_hydrolase-like_dom_sf"/>
</dbReference>
<dbReference type="GO" id="GO:0016787">
    <property type="term" value="F:hydrolase activity"/>
    <property type="evidence" value="ECO:0007669"/>
    <property type="project" value="UniProtKB-KW"/>
</dbReference>
<dbReference type="AlphaFoldDB" id="A0A6J4J4P4"/>
<evidence type="ECO:0000259" key="3">
    <source>
        <dbReference type="PROSITE" id="PS51462"/>
    </source>
</evidence>
<evidence type="ECO:0000313" key="4">
    <source>
        <dbReference type="EMBL" id="CAA9268212.1"/>
    </source>
</evidence>
<proteinExistence type="predicted"/>
<dbReference type="Gene3D" id="3.90.79.10">
    <property type="entry name" value="Nucleoside Triphosphate Pyrophosphohydrolase"/>
    <property type="match status" value="1"/>
</dbReference>
<comment type="cofactor">
    <cofactor evidence="1">
        <name>Mg(2+)</name>
        <dbReference type="ChEBI" id="CHEBI:18420"/>
    </cofactor>
</comment>
<protein>
    <recommendedName>
        <fullName evidence="3">Nudix hydrolase domain-containing protein</fullName>
    </recommendedName>
</protein>
<sequence>MASQTGERGDRRFVDPLGAEVPFDGTSPITWSLRANVLVVRDGKVLMVRQLPQWGGRWELPGGGVEVDEALVEGAARECHEETGYRFVASSPALVDVQEAWWMGSHGMYHHGVIFVFRGDVAGDVDPDWTQDDGEIAQVAWIDPKDLTAATTRSLHWCALQKAGLV</sequence>
<evidence type="ECO:0000256" key="2">
    <source>
        <dbReference type="ARBA" id="ARBA00022801"/>
    </source>
</evidence>
<dbReference type="InterPro" id="IPR000086">
    <property type="entry name" value="NUDIX_hydrolase_dom"/>
</dbReference>
<dbReference type="EMBL" id="CADCTC010000170">
    <property type="protein sequence ID" value="CAA9268212.1"/>
    <property type="molecule type" value="Genomic_DNA"/>
</dbReference>
<gene>
    <name evidence="4" type="ORF">AVDCRST_MAG77-3775</name>
</gene>
<organism evidence="4">
    <name type="scientific">uncultured Chloroflexota bacterium</name>
    <dbReference type="NCBI Taxonomy" id="166587"/>
    <lineage>
        <taxon>Bacteria</taxon>
        <taxon>Bacillati</taxon>
        <taxon>Chloroflexota</taxon>
        <taxon>environmental samples</taxon>
    </lineage>
</organism>
<dbReference type="CDD" id="cd02883">
    <property type="entry name" value="NUDIX_Hydrolase"/>
    <property type="match status" value="1"/>
</dbReference>
<dbReference type="SUPFAM" id="SSF55811">
    <property type="entry name" value="Nudix"/>
    <property type="match status" value="1"/>
</dbReference>
<dbReference type="PANTHER" id="PTHR43046:SF16">
    <property type="entry name" value="ADP-RIBOSE PYROPHOSPHATASE YJHB-RELATED"/>
    <property type="match status" value="1"/>
</dbReference>
<reference evidence="4" key="1">
    <citation type="submission" date="2020-02" db="EMBL/GenBank/DDBJ databases">
        <authorList>
            <person name="Meier V. D."/>
        </authorList>
    </citation>
    <scope>NUCLEOTIDE SEQUENCE</scope>
    <source>
        <strain evidence="4">AVDCRST_MAG77</strain>
    </source>
</reference>
<keyword evidence="2" id="KW-0378">Hydrolase</keyword>